<evidence type="ECO:0000256" key="1">
    <source>
        <dbReference type="ARBA" id="ARBA00009820"/>
    </source>
</evidence>
<feature type="compositionally biased region" description="Basic and acidic residues" evidence="2">
    <location>
        <begin position="1428"/>
        <end position="1470"/>
    </location>
</feature>
<dbReference type="Gene3D" id="2.120.10.30">
    <property type="entry name" value="TolB, C-terminal domain"/>
    <property type="match status" value="1"/>
</dbReference>
<organism evidence="4 5">
    <name type="scientific">Cohnella ginsengisoli</name>
    <dbReference type="NCBI Taxonomy" id="425004"/>
    <lineage>
        <taxon>Bacteria</taxon>
        <taxon>Bacillati</taxon>
        <taxon>Bacillota</taxon>
        <taxon>Bacilli</taxon>
        <taxon>Bacillales</taxon>
        <taxon>Paenibacillaceae</taxon>
        <taxon>Cohnella</taxon>
    </lineage>
</organism>
<dbReference type="PANTHER" id="PTHR36842">
    <property type="entry name" value="PROTEIN TOLB HOMOLOG"/>
    <property type="match status" value="1"/>
</dbReference>
<dbReference type="InterPro" id="IPR011659">
    <property type="entry name" value="WD40"/>
</dbReference>
<dbReference type="InterPro" id="IPR003961">
    <property type="entry name" value="FN3_dom"/>
</dbReference>
<dbReference type="SUPFAM" id="SSF69304">
    <property type="entry name" value="Tricorn protease N-terminal domain"/>
    <property type="match status" value="1"/>
</dbReference>
<feature type="domain" description="Fibronectin type-III" evidence="3">
    <location>
        <begin position="405"/>
        <end position="492"/>
    </location>
</feature>
<feature type="region of interest" description="Disordered" evidence="2">
    <location>
        <begin position="1413"/>
        <end position="1470"/>
    </location>
</feature>
<comment type="caution">
    <text evidence="4">The sequence shown here is derived from an EMBL/GenBank/DDBJ whole genome shotgun (WGS) entry which is preliminary data.</text>
</comment>
<dbReference type="GO" id="GO:0030246">
    <property type="term" value="F:carbohydrate binding"/>
    <property type="evidence" value="ECO:0007669"/>
    <property type="project" value="InterPro"/>
</dbReference>
<protein>
    <submittedName>
        <fullName evidence="4">Fibronectin type III domain-containing protein</fullName>
    </submittedName>
</protein>
<dbReference type="InterPro" id="IPR013784">
    <property type="entry name" value="Carb-bd-like_fold"/>
</dbReference>
<evidence type="ECO:0000313" key="4">
    <source>
        <dbReference type="EMBL" id="MDG0794187.1"/>
    </source>
</evidence>
<feature type="compositionally biased region" description="Basic residues" evidence="2">
    <location>
        <begin position="1417"/>
        <end position="1427"/>
    </location>
</feature>
<feature type="region of interest" description="Disordered" evidence="2">
    <location>
        <begin position="112"/>
        <end position="131"/>
    </location>
</feature>
<dbReference type="SMART" id="SM00060">
    <property type="entry name" value="FN3"/>
    <property type="match status" value="1"/>
</dbReference>
<dbReference type="Gene3D" id="2.60.40.1120">
    <property type="entry name" value="Carboxypeptidase-like, regulatory domain"/>
    <property type="match status" value="1"/>
</dbReference>
<dbReference type="Pfam" id="PF07676">
    <property type="entry name" value="PD40"/>
    <property type="match status" value="2"/>
</dbReference>
<reference evidence="4 5" key="1">
    <citation type="submission" date="2022-10" db="EMBL/GenBank/DDBJ databases">
        <title>Comparative genomic analysis of Cohnella hashimotonis sp. nov., isolated from the International Space Station.</title>
        <authorList>
            <person name="Simpson A."/>
            <person name="Venkateswaran K."/>
        </authorList>
    </citation>
    <scope>NUCLEOTIDE SEQUENCE [LARGE SCALE GENOMIC DNA]</scope>
    <source>
        <strain evidence="4 5">DSM 18997</strain>
    </source>
</reference>
<dbReference type="Gene3D" id="2.60.40.10">
    <property type="entry name" value="Immunoglobulins"/>
    <property type="match status" value="1"/>
</dbReference>
<proteinExistence type="inferred from homology"/>
<accession>A0A9X4KL19</accession>
<name>A0A9X4KL19_9BACL</name>
<dbReference type="SUPFAM" id="SSF49452">
    <property type="entry name" value="Starch-binding domain-like"/>
    <property type="match status" value="1"/>
</dbReference>
<dbReference type="EMBL" id="JAPDHZ010000006">
    <property type="protein sequence ID" value="MDG0794187.1"/>
    <property type="molecule type" value="Genomic_DNA"/>
</dbReference>
<comment type="similarity">
    <text evidence="1">Belongs to the TolB family.</text>
</comment>
<evidence type="ECO:0000259" key="3">
    <source>
        <dbReference type="PROSITE" id="PS50853"/>
    </source>
</evidence>
<dbReference type="PROSITE" id="PS50853">
    <property type="entry name" value="FN3"/>
    <property type="match status" value="1"/>
</dbReference>
<dbReference type="CDD" id="cd00063">
    <property type="entry name" value="FN3"/>
    <property type="match status" value="1"/>
</dbReference>
<evidence type="ECO:0000256" key="2">
    <source>
        <dbReference type="SAM" id="MobiDB-lite"/>
    </source>
</evidence>
<keyword evidence="5" id="KW-1185">Reference proteome</keyword>
<dbReference type="SUPFAM" id="SSF49265">
    <property type="entry name" value="Fibronectin type III"/>
    <property type="match status" value="1"/>
</dbReference>
<dbReference type="InterPro" id="IPR036116">
    <property type="entry name" value="FN3_sf"/>
</dbReference>
<sequence length="1470" mass="156493">MRAKRRGIISRGYSPPLYPIVDDNVRVTPDGRFAAFIEYKFVGGELHSTLELYDRETGSLEALLQDAEAKEPLSFEMSADARWFAYTGKQRFSDMVDAQVYLYDRQTKENRLVSAQPDGLPGTEQSENPSVSADGRYVAFESSAPGLVEGDTDNYDVFVYDRETNVIEMVSKAVIAEDSVEISYANSNKPSISADGRYVAFESDSAFLTEGDTNGTTDVFLHDRTDKTNRLVSLPASGGQSAEASGNPKISGDGGVVAFESEGALVGEDTNGVTDVYVYRTADGSVKRVSVNTDGAQFDYESDEPLVTADGRYVTFDTLPESVELDQAMIADLAAGVTREVSVAPSEETLTLPLTHLALSDGATVGIFNAGYTYTDSDSGEEIPMSGLFIASKVKGDGGTPTWPDGSKLEASGLQPDRATLTWTPASAAGGIKEYRLYANNERIAVVNGTALTYTAEGLKPATEYVFRIEAANADDVATAGGPSVRVTTPAGDRTLALGLTFDRLSPKRQPVPDSTLTIEARAVTGRAIAAKIVYATWLAEDGSRLPAPRAAEASVDLTEAASGTGVYTGAFHVEEGISELSKVTAVMTGAAGGPVEKEATGLPLAVSGNLKIAFDNPGGMDLNGVYLSATSAESGGYAVKTLTGEDDVLLEGLKPSDAYAVTLVSPAGKVLGRASSVHVTSGWRTDLSLKVIQPARYRYKVTDEEGKALAGMHIETWDEAGAYVLGGYDTDSNGETSWTGVDDSDKKYTAKVDLNEMSYEPMTPVPFSLKGGDNVIPLVLTRSPQGQLQGKVLDPGGKPVFNALVTTTQMYKGKPVVQQAYTDLNGAYRLTAYEGEVAVQAAQNAYHYNSEPGLKASVAKGKTTTLDIPVAMAPTGMVTFKVHVKMIGSEWAGPVDMEQVRFSASLRGRFGGRISYYQNAVNLQGSPGEKVEVCITGVLSSAFQACKDIVLDNDANGTAEVWVEEAGGLITGKVDADSNTWTFATLYEVTGSGLVNREYKTFRGDHFLLHAPKAGTYRIELTRWNSQTNSQWTASRQVTIAEQETLELGLFELAPAAYFAQRETNGLIAEPNEVSPGGTVNLKAFYQNGDAGALTGATMKIDLPEGISPVGASGGNVPVKVNGTNATAQLNGRSLSVTLGAVGKKAQGTVSLQARLDADYAQDKARLSARIEGTADAGTVSETIGTVQLEVPRVTLEAPDIVTASGVQVIGLAPALSTVKIYDEDLLLGTATATSAGTWRAKVDLRNESASDIHLLWAEAKSGSRTLRSDRELVAYKAGEPVLRELALAQYPNGKWLQLNVENGIAQLPYTVVPGNPFSLVLKFSDPDKVKNVKLYMGGQIGGPVTAEKGDDGLYRATIPTGSGTLGGLYVDYDTVKPKVVISREAPTEAETNALLPPEDEDVSYRRQAAVQAGRQRIRGQRGHRVPRGEPYAHRGKRADRSDADILHADGGGDRGSRGDWHSPVQRDP</sequence>
<dbReference type="InterPro" id="IPR011042">
    <property type="entry name" value="6-blade_b-propeller_TolB-like"/>
</dbReference>
<dbReference type="Proteomes" id="UP001153387">
    <property type="component" value="Unassembled WGS sequence"/>
</dbReference>
<evidence type="ECO:0000313" key="5">
    <source>
        <dbReference type="Proteomes" id="UP001153387"/>
    </source>
</evidence>
<dbReference type="RefSeq" id="WP_277567948.1">
    <property type="nucleotide sequence ID" value="NZ_JAPDHZ010000006.1"/>
</dbReference>
<dbReference type="Pfam" id="PF00041">
    <property type="entry name" value="fn3"/>
    <property type="match status" value="1"/>
</dbReference>
<gene>
    <name evidence="4" type="ORF">OMP38_27630</name>
</gene>
<dbReference type="InterPro" id="IPR013783">
    <property type="entry name" value="Ig-like_fold"/>
</dbReference>